<dbReference type="Proteomes" id="UP000198460">
    <property type="component" value="Unassembled WGS sequence"/>
</dbReference>
<sequence length="227" mass="23345">MDAEKYRFPAPYEPHRGLMRALAECPLVAILRGITPAEVAAHGAALYDAGFRIVEVPLNSPDPFDSIAVLRAALPADAIVGAGTVLRAEYVDEVARAGGNLIVMPHADAQVVRRAKALDIACAPGVATPTEAFAALASGADVLKMFPAEQLGPVTLKAWRAVIDARVPIVPVGGVAPDNMGAYLAAGASGFGIGSALYAPGQPSAVTATRAQAFVNGWQIARNGAAR</sequence>
<gene>
    <name evidence="6" type="ORF">BSIN_2476</name>
</gene>
<dbReference type="PANTHER" id="PTHR30246">
    <property type="entry name" value="2-KETO-3-DEOXY-6-PHOSPHOGLUCONATE ALDOLASE"/>
    <property type="match status" value="1"/>
</dbReference>
<dbReference type="EMBL" id="FXAN01000039">
    <property type="protein sequence ID" value="SMF99255.1"/>
    <property type="molecule type" value="Genomic_DNA"/>
</dbReference>
<evidence type="ECO:0000256" key="5">
    <source>
        <dbReference type="ARBA" id="ARBA00023277"/>
    </source>
</evidence>
<keyword evidence="5" id="KW-0119">Carbohydrate metabolism</keyword>
<accession>A0A238H240</accession>
<organism evidence="6 7">
    <name type="scientific">Burkholderia singularis</name>
    <dbReference type="NCBI Taxonomy" id="1503053"/>
    <lineage>
        <taxon>Bacteria</taxon>
        <taxon>Pseudomonadati</taxon>
        <taxon>Pseudomonadota</taxon>
        <taxon>Betaproteobacteria</taxon>
        <taxon>Burkholderiales</taxon>
        <taxon>Burkholderiaceae</taxon>
        <taxon>Burkholderia</taxon>
        <taxon>pseudomallei group</taxon>
    </lineage>
</organism>
<evidence type="ECO:0000256" key="1">
    <source>
        <dbReference type="ARBA" id="ARBA00004761"/>
    </source>
</evidence>
<dbReference type="InterPro" id="IPR000887">
    <property type="entry name" value="Aldlse_KDPG_KHG"/>
</dbReference>
<dbReference type="CDD" id="cd00452">
    <property type="entry name" value="KDPG_aldolase"/>
    <property type="match status" value="1"/>
</dbReference>
<evidence type="ECO:0000313" key="6">
    <source>
        <dbReference type="EMBL" id="SMF99255.1"/>
    </source>
</evidence>
<dbReference type="Pfam" id="PF01081">
    <property type="entry name" value="Aldolase"/>
    <property type="match status" value="1"/>
</dbReference>
<dbReference type="RefSeq" id="WP_173678640.1">
    <property type="nucleotide sequence ID" value="NZ_FXAN01000039.1"/>
</dbReference>
<name>A0A238H240_9BURK</name>
<comment type="subunit">
    <text evidence="3">Homotrimer.</text>
</comment>
<dbReference type="SUPFAM" id="SSF51569">
    <property type="entry name" value="Aldolase"/>
    <property type="match status" value="1"/>
</dbReference>
<evidence type="ECO:0000256" key="3">
    <source>
        <dbReference type="ARBA" id="ARBA00011233"/>
    </source>
</evidence>
<protein>
    <submittedName>
        <fullName evidence="6">2-dehydro-3-deoxyphosphogalactonate aldolase</fullName>
        <ecNumber evidence="6">4.1.2.21</ecNumber>
    </submittedName>
</protein>
<keyword evidence="4 6" id="KW-0456">Lyase</keyword>
<dbReference type="InterPro" id="IPR013785">
    <property type="entry name" value="Aldolase_TIM"/>
</dbReference>
<evidence type="ECO:0000256" key="2">
    <source>
        <dbReference type="ARBA" id="ARBA00006906"/>
    </source>
</evidence>
<evidence type="ECO:0000313" key="7">
    <source>
        <dbReference type="Proteomes" id="UP000198460"/>
    </source>
</evidence>
<dbReference type="GO" id="GO:0008674">
    <property type="term" value="F:2-dehydro-3-deoxy-6-phosphogalactonate aldolase activity"/>
    <property type="evidence" value="ECO:0007669"/>
    <property type="project" value="UniProtKB-EC"/>
</dbReference>
<dbReference type="NCBIfam" id="NF006600">
    <property type="entry name" value="PRK09140.1"/>
    <property type="match status" value="1"/>
</dbReference>
<dbReference type="PANTHER" id="PTHR30246:SF1">
    <property type="entry name" value="2-DEHYDRO-3-DEOXY-6-PHOSPHOGALACTONATE ALDOLASE-RELATED"/>
    <property type="match status" value="1"/>
</dbReference>
<dbReference type="AlphaFoldDB" id="A0A238H240"/>
<dbReference type="EC" id="4.1.2.21" evidence="6"/>
<evidence type="ECO:0000256" key="4">
    <source>
        <dbReference type="ARBA" id="ARBA00023239"/>
    </source>
</evidence>
<reference evidence="6 7" key="1">
    <citation type="submission" date="2017-04" db="EMBL/GenBank/DDBJ databases">
        <authorList>
            <person name="Afonso C.L."/>
            <person name="Miller P.J."/>
            <person name="Scott M.A."/>
            <person name="Spackman E."/>
            <person name="Goraichik I."/>
            <person name="Dimitrov K.M."/>
            <person name="Suarez D.L."/>
            <person name="Swayne D.E."/>
        </authorList>
    </citation>
    <scope>NUCLEOTIDE SEQUENCE [LARGE SCALE GENOMIC DNA]</scope>
    <source>
        <strain evidence="6">LMG 28154</strain>
    </source>
</reference>
<comment type="similarity">
    <text evidence="2">Belongs to the KHG/KDPG aldolase family.</text>
</comment>
<proteinExistence type="inferred from homology"/>
<comment type="pathway">
    <text evidence="1">Carbohydrate acid metabolism.</text>
</comment>
<dbReference type="Gene3D" id="3.20.20.70">
    <property type="entry name" value="Aldolase class I"/>
    <property type="match status" value="1"/>
</dbReference>